<evidence type="ECO:0000313" key="2">
    <source>
        <dbReference type="EMBL" id="GEU40818.1"/>
    </source>
</evidence>
<comment type="caution">
    <text evidence="2">The sequence shown here is derived from an EMBL/GenBank/DDBJ whole genome shotgun (WGS) entry which is preliminary data.</text>
</comment>
<dbReference type="AlphaFoldDB" id="A0A6L2JUL7"/>
<evidence type="ECO:0000256" key="1">
    <source>
        <dbReference type="SAM" id="MobiDB-lite"/>
    </source>
</evidence>
<feature type="compositionally biased region" description="Basic and acidic residues" evidence="1">
    <location>
        <begin position="1"/>
        <end position="13"/>
    </location>
</feature>
<feature type="region of interest" description="Disordered" evidence="1">
    <location>
        <begin position="1"/>
        <end position="35"/>
    </location>
</feature>
<sequence>MVEPTESSKKLKAVEVSGSDSTQQTPSNDPKEMSEEDVQNMLEIVPVSEFKVEALQVKEYLVALWSLVKEKFSSTVPNVDKEKALWVELKRLFEPDADDVLWKLQRHDMFMLTEKDYPLSNGVMTLMLSVKLQVEEDSEMARDLVMKIFMEANKPKSRRINAAGLSITAAGLRLMLLDKVDTAAEVTEEITLSESRFRIDSKSLNKVYVIVVLDLSKVANPLFSLRDKDLFKSKDPQA</sequence>
<proteinExistence type="predicted"/>
<name>A0A6L2JUL7_TANCI</name>
<gene>
    <name evidence="2" type="ORF">Tci_012796</name>
</gene>
<feature type="compositionally biased region" description="Polar residues" evidence="1">
    <location>
        <begin position="18"/>
        <end position="28"/>
    </location>
</feature>
<protein>
    <submittedName>
        <fullName evidence="2">Uncharacterized protein</fullName>
    </submittedName>
</protein>
<organism evidence="2">
    <name type="scientific">Tanacetum cinerariifolium</name>
    <name type="common">Dalmatian daisy</name>
    <name type="synonym">Chrysanthemum cinerariifolium</name>
    <dbReference type="NCBI Taxonomy" id="118510"/>
    <lineage>
        <taxon>Eukaryota</taxon>
        <taxon>Viridiplantae</taxon>
        <taxon>Streptophyta</taxon>
        <taxon>Embryophyta</taxon>
        <taxon>Tracheophyta</taxon>
        <taxon>Spermatophyta</taxon>
        <taxon>Magnoliopsida</taxon>
        <taxon>eudicotyledons</taxon>
        <taxon>Gunneridae</taxon>
        <taxon>Pentapetalae</taxon>
        <taxon>asterids</taxon>
        <taxon>campanulids</taxon>
        <taxon>Asterales</taxon>
        <taxon>Asteraceae</taxon>
        <taxon>Asteroideae</taxon>
        <taxon>Anthemideae</taxon>
        <taxon>Anthemidinae</taxon>
        <taxon>Tanacetum</taxon>
    </lineage>
</organism>
<reference evidence="2" key="1">
    <citation type="journal article" date="2019" name="Sci. Rep.">
        <title>Draft genome of Tanacetum cinerariifolium, the natural source of mosquito coil.</title>
        <authorList>
            <person name="Yamashiro T."/>
            <person name="Shiraishi A."/>
            <person name="Satake H."/>
            <person name="Nakayama K."/>
        </authorList>
    </citation>
    <scope>NUCLEOTIDE SEQUENCE</scope>
</reference>
<dbReference type="EMBL" id="BKCJ010001355">
    <property type="protein sequence ID" value="GEU40818.1"/>
    <property type="molecule type" value="Genomic_DNA"/>
</dbReference>
<accession>A0A6L2JUL7</accession>